<dbReference type="InterPro" id="IPR024473">
    <property type="entry name" value="Transposases_IS4_N"/>
</dbReference>
<dbReference type="SUPFAM" id="SSF53098">
    <property type="entry name" value="Ribonuclease H-like"/>
    <property type="match status" value="1"/>
</dbReference>
<feature type="domain" description="Transposase IS4 N-terminal" evidence="1">
    <location>
        <begin position="22"/>
        <end position="116"/>
    </location>
</feature>
<evidence type="ECO:0000259" key="1">
    <source>
        <dbReference type="Pfam" id="PF13006"/>
    </source>
</evidence>
<protein>
    <recommendedName>
        <fullName evidence="1">Transposase IS4 N-terminal domain-containing protein</fullName>
    </recommendedName>
</protein>
<organism evidence="2 3">
    <name type="scientific">Kitasatospora paracochleata</name>
    <dbReference type="NCBI Taxonomy" id="58354"/>
    <lineage>
        <taxon>Bacteria</taxon>
        <taxon>Bacillati</taxon>
        <taxon>Actinomycetota</taxon>
        <taxon>Actinomycetes</taxon>
        <taxon>Kitasatosporales</taxon>
        <taxon>Streptomycetaceae</taxon>
        <taxon>Kitasatospora</taxon>
    </lineage>
</organism>
<name>A0ABT1IRX6_9ACTN</name>
<dbReference type="EMBL" id="JAMZDX010000001">
    <property type="protein sequence ID" value="MCP2307376.1"/>
    <property type="molecule type" value="Genomic_DNA"/>
</dbReference>
<proteinExistence type="predicted"/>
<dbReference type="InterPro" id="IPR012337">
    <property type="entry name" value="RNaseH-like_sf"/>
</dbReference>
<evidence type="ECO:0000313" key="2">
    <source>
        <dbReference type="EMBL" id="MCP2307376.1"/>
    </source>
</evidence>
<sequence length="370" mass="39181">MARTGPVPAVPGERPADLLGVRALTWALPRAVVDGAVAAAGRTERRTRALPARTVVYFTLAMWLYPTCGYGEVMRLLLAGLARKHRWVEPAPVPSTAAITKARQRLGPRPLRLLFEEVAGPAARAGTTGAFHRRWRLMSLDGVLLAVQDSSDNRAAYGTGEGRYGLPCVRVLALAENATHAVCAAELGVPGRPHGGPDAGASGPVLAALRPGQLVVADRPALSPGLWTAARGRGAELLWRAGAELELPVLEVLDDGSYLSELAALDRTLPVRVVACGPAGASAVPSARLVCSILDPAEAAATDLVRLYRERWRLDALFDELGARKGSGRPVLRSRSPAMVEQEVWAMFLAHHAIRALVVDAAEDGAAPAY</sequence>
<dbReference type="Pfam" id="PF13006">
    <property type="entry name" value="Nterm_IS4"/>
    <property type="match status" value="1"/>
</dbReference>
<accession>A0ABT1IRX6</accession>
<evidence type="ECO:0000313" key="3">
    <source>
        <dbReference type="Proteomes" id="UP001206483"/>
    </source>
</evidence>
<dbReference type="RefSeq" id="WP_253793339.1">
    <property type="nucleotide sequence ID" value="NZ_BAAAUB010000033.1"/>
</dbReference>
<dbReference type="Proteomes" id="UP001206483">
    <property type="component" value="Unassembled WGS sequence"/>
</dbReference>
<gene>
    <name evidence="2" type="ORF">FHR36_000468</name>
</gene>
<keyword evidence="3" id="KW-1185">Reference proteome</keyword>
<reference evidence="2 3" key="1">
    <citation type="submission" date="2022-06" db="EMBL/GenBank/DDBJ databases">
        <title>Sequencing the genomes of 1000 actinobacteria strains.</title>
        <authorList>
            <person name="Klenk H.-P."/>
        </authorList>
    </citation>
    <scope>NUCLEOTIDE SEQUENCE [LARGE SCALE GENOMIC DNA]</scope>
    <source>
        <strain evidence="2 3">DSM 41656</strain>
    </source>
</reference>
<comment type="caution">
    <text evidence="2">The sequence shown here is derived from an EMBL/GenBank/DDBJ whole genome shotgun (WGS) entry which is preliminary data.</text>
</comment>